<evidence type="ECO:0000313" key="8">
    <source>
        <dbReference type="EMBL" id="GBH21445.1"/>
    </source>
</evidence>
<feature type="domain" description="UvrD-like helicase ATP-binding" evidence="7">
    <location>
        <begin position="2"/>
        <end position="287"/>
    </location>
</feature>
<dbReference type="Proteomes" id="UP000248291">
    <property type="component" value="Unassembled WGS sequence"/>
</dbReference>
<dbReference type="InterPro" id="IPR000212">
    <property type="entry name" value="DNA_helicase_UvrD/REP"/>
</dbReference>
<keyword evidence="3 6" id="KW-0347">Helicase</keyword>
<gene>
    <name evidence="8" type="ORF">KPSA3_07493</name>
</gene>
<evidence type="ECO:0000313" key="9">
    <source>
        <dbReference type="Proteomes" id="UP000248291"/>
    </source>
</evidence>
<keyword evidence="2 6" id="KW-0378">Hydrolase</keyword>
<dbReference type="Pfam" id="PF00580">
    <property type="entry name" value="UvrD-helicase"/>
    <property type="match status" value="1"/>
</dbReference>
<evidence type="ECO:0000256" key="5">
    <source>
        <dbReference type="ARBA" id="ARBA00034923"/>
    </source>
</evidence>
<dbReference type="PROSITE" id="PS51198">
    <property type="entry name" value="UVRD_HELICASE_ATP_BIND"/>
    <property type="match status" value="1"/>
</dbReference>
<dbReference type="GO" id="GO:0000725">
    <property type="term" value="P:recombinational repair"/>
    <property type="evidence" value="ECO:0007669"/>
    <property type="project" value="TreeGrafter"/>
</dbReference>
<dbReference type="InterPro" id="IPR027417">
    <property type="entry name" value="P-loop_NTPase"/>
</dbReference>
<evidence type="ECO:0000256" key="3">
    <source>
        <dbReference type="ARBA" id="ARBA00022806"/>
    </source>
</evidence>
<dbReference type="InterPro" id="IPR014016">
    <property type="entry name" value="UvrD-like_ATP-bd"/>
</dbReference>
<dbReference type="GO" id="GO:0043138">
    <property type="term" value="F:3'-5' DNA helicase activity"/>
    <property type="evidence" value="ECO:0007669"/>
    <property type="project" value="TreeGrafter"/>
</dbReference>
<dbReference type="GO" id="GO:0016787">
    <property type="term" value="F:hydrolase activity"/>
    <property type="evidence" value="ECO:0007669"/>
    <property type="project" value="UniProtKB-UniRule"/>
</dbReference>
<evidence type="ECO:0000256" key="6">
    <source>
        <dbReference type="PROSITE-ProRule" id="PRU00560"/>
    </source>
</evidence>
<evidence type="ECO:0000256" key="4">
    <source>
        <dbReference type="ARBA" id="ARBA00022840"/>
    </source>
</evidence>
<protein>
    <recommendedName>
        <fullName evidence="5">DNA 3'-5' helicase II</fullName>
    </recommendedName>
</protein>
<dbReference type="GO" id="GO:0003677">
    <property type="term" value="F:DNA binding"/>
    <property type="evidence" value="ECO:0007669"/>
    <property type="project" value="InterPro"/>
</dbReference>
<evidence type="ECO:0000259" key="7">
    <source>
        <dbReference type="PROSITE" id="PS51198"/>
    </source>
</evidence>
<evidence type="ECO:0000256" key="1">
    <source>
        <dbReference type="ARBA" id="ARBA00022741"/>
    </source>
</evidence>
<dbReference type="PANTHER" id="PTHR11070:SF2">
    <property type="entry name" value="ATP-DEPENDENT DNA HELICASE SRS2"/>
    <property type="match status" value="1"/>
</dbReference>
<sequence length="600" mass="68011">MNFTQEQLDYLASPLDRHVYLKACPGSGKTEVVAAMVARIVQEWSRSPSGIAVLTFSNSATDELRNRVHRYLGEPIGKPHLIATFDSFVLNRLVASIASEMTGYTGREGDFRIRILDKAANIYRTRNSICDRWISACKYDYDLGTTKFVFSTGERGLDKQLNAETLNQDTFKDLIATKKRLWRGGFATFGDIDMLALKAFKDRKFDPYFSRIARRFPLVIVDECQDLSAEQLRIVEHLARFGMAFHFVGDLNQSIYGFRKSNPENVTDLMVKLKFDPYELKANWRSGQVIVDLCTNILGGERIRGNADIASLQPRILEYEVCPSELLPTIRTMTQGYTKVVLVARGHTTLQRLRNGETFEGIELLAVACISANTGNLKDIKQSLRTFAKWLADKLELQVTKVGPYCPIVMESKLLWRKFLHESLKFMVANGAGKSDQTWSAWVRTAKLAIRRLPNQPFVPVELLEELDVLKDLNLVARKGQGDKPVSVRVLSQEVLEGPPDTLRYETIHQVKGETHDVTVVVSSQQPGPHQSHWQDWLRDRGSEAARFAYVASSRPQHMLIWAVKKLKEEDRPVLAQLGFEVPPPPPITVPKRAHLRSTR</sequence>
<accession>A0AAN4QD42</accession>
<dbReference type="PANTHER" id="PTHR11070">
    <property type="entry name" value="UVRD / RECB / PCRA DNA HELICASE FAMILY MEMBER"/>
    <property type="match status" value="1"/>
</dbReference>
<dbReference type="RefSeq" id="WP_017683862.1">
    <property type="nucleotide sequence ID" value="NZ_BGKA01000293.1"/>
</dbReference>
<reference evidence="8 9" key="1">
    <citation type="submission" date="2018-04" db="EMBL/GenBank/DDBJ databases">
        <title>Draft genome sequence of Pseudomonas syringae pv. actinidiae biovar 3 strains isolated from kiwifruit in Kagawa prefecture.</title>
        <authorList>
            <person name="Tabuchi M."/>
            <person name="Saito M."/>
            <person name="Fujiwara S."/>
            <person name="Sasa N."/>
            <person name="Akimitsu K."/>
            <person name="Gomi K."/>
            <person name="Konishi-Sugita S."/>
            <person name="Hamano K."/>
            <person name="Kataoka I."/>
        </authorList>
    </citation>
    <scope>NUCLEOTIDE SEQUENCE [LARGE SCALE GENOMIC DNA]</scope>
    <source>
        <strain evidence="8 9">MAFF212211</strain>
    </source>
</reference>
<feature type="binding site" evidence="6">
    <location>
        <begin position="23"/>
        <end position="30"/>
    </location>
    <ligand>
        <name>ATP</name>
        <dbReference type="ChEBI" id="CHEBI:30616"/>
    </ligand>
</feature>
<dbReference type="EMBL" id="BGKA01000293">
    <property type="protein sequence ID" value="GBH21445.1"/>
    <property type="molecule type" value="Genomic_DNA"/>
</dbReference>
<organism evidence="8 9">
    <name type="scientific">Pseudomonas syringae pv. actinidiae</name>
    <dbReference type="NCBI Taxonomy" id="103796"/>
    <lineage>
        <taxon>Bacteria</taxon>
        <taxon>Pseudomonadati</taxon>
        <taxon>Pseudomonadota</taxon>
        <taxon>Gammaproteobacteria</taxon>
        <taxon>Pseudomonadales</taxon>
        <taxon>Pseudomonadaceae</taxon>
        <taxon>Pseudomonas</taxon>
        <taxon>Pseudomonas syringae</taxon>
    </lineage>
</organism>
<dbReference type="AlphaFoldDB" id="A0AAN4QD42"/>
<keyword evidence="4 6" id="KW-0067">ATP-binding</keyword>
<name>A0AAN4QD42_PSESF</name>
<dbReference type="SUPFAM" id="SSF52540">
    <property type="entry name" value="P-loop containing nucleoside triphosphate hydrolases"/>
    <property type="match status" value="1"/>
</dbReference>
<dbReference type="Gene3D" id="3.40.50.300">
    <property type="entry name" value="P-loop containing nucleotide triphosphate hydrolases"/>
    <property type="match status" value="1"/>
</dbReference>
<keyword evidence="1 6" id="KW-0547">Nucleotide-binding</keyword>
<comment type="caution">
    <text evidence="8">The sequence shown here is derived from an EMBL/GenBank/DDBJ whole genome shotgun (WGS) entry which is preliminary data.</text>
</comment>
<dbReference type="GO" id="GO:0005524">
    <property type="term" value="F:ATP binding"/>
    <property type="evidence" value="ECO:0007669"/>
    <property type="project" value="UniProtKB-UniRule"/>
</dbReference>
<evidence type="ECO:0000256" key="2">
    <source>
        <dbReference type="ARBA" id="ARBA00022801"/>
    </source>
</evidence>
<proteinExistence type="predicted"/>